<comment type="function">
    <text evidence="4 16">Catalyzes the conversion of 3-deoxy-D-arabino-heptulosonate 7-phosphate (DAHP) to dehydroquinate (DHQ).</text>
</comment>
<keyword evidence="16" id="KW-0170">Cobalt</keyword>
<accession>D8JW86</accession>
<protein>
    <recommendedName>
        <fullName evidence="15 16">Multifunctional fusion protein</fullName>
    </recommendedName>
    <domain>
        <recommendedName>
            <fullName evidence="15">Shikimate kinase</fullName>
            <shortName evidence="15">SK</shortName>
            <ecNumber evidence="15">2.7.1.71</ecNumber>
        </recommendedName>
    </domain>
    <domain>
        <recommendedName>
            <fullName evidence="16">3-dehydroquinate synthase</fullName>
            <shortName evidence="16">DHQS</shortName>
            <ecNumber evidence="16">4.2.3.4</ecNumber>
        </recommendedName>
    </domain>
</protein>
<comment type="catalytic activity">
    <reaction evidence="15">
        <text>shikimate + ATP = 3-phosphoshikimate + ADP + H(+)</text>
        <dbReference type="Rhea" id="RHEA:13121"/>
        <dbReference type="ChEBI" id="CHEBI:15378"/>
        <dbReference type="ChEBI" id="CHEBI:30616"/>
        <dbReference type="ChEBI" id="CHEBI:36208"/>
        <dbReference type="ChEBI" id="CHEBI:145989"/>
        <dbReference type="ChEBI" id="CHEBI:456216"/>
        <dbReference type="EC" id="2.7.1.71"/>
    </reaction>
</comment>
<dbReference type="GO" id="GO:0008652">
    <property type="term" value="P:amino acid biosynthetic process"/>
    <property type="evidence" value="ECO:0007669"/>
    <property type="project" value="UniProtKB-KW"/>
</dbReference>
<feature type="domain" description="3-dehydroquinate synthase C-terminal" evidence="18">
    <location>
        <begin position="378"/>
        <end position="527"/>
    </location>
</feature>
<dbReference type="PRINTS" id="PR01100">
    <property type="entry name" value="SHIKIMTKNASE"/>
</dbReference>
<feature type="binding site" evidence="16">
    <location>
        <position position="462"/>
    </location>
    <ligand>
        <name>Zn(2+)</name>
        <dbReference type="ChEBI" id="CHEBI:29105"/>
    </ligand>
</feature>
<dbReference type="InterPro" id="IPR000623">
    <property type="entry name" value="Shikimate_kinase/TSH1"/>
</dbReference>
<keyword evidence="11 16" id="KW-0520">NAD</keyword>
<comment type="subcellular location">
    <subcellularLocation>
        <location evidence="16">Cytoplasm</location>
    </subcellularLocation>
</comment>
<dbReference type="GO" id="GO:0009423">
    <property type="term" value="P:chorismate biosynthetic process"/>
    <property type="evidence" value="ECO:0007669"/>
    <property type="project" value="UniProtKB-UniRule"/>
</dbReference>
<dbReference type="Gene3D" id="1.20.1090.10">
    <property type="entry name" value="Dehydroquinate synthase-like - alpha domain"/>
    <property type="match status" value="1"/>
</dbReference>
<proteinExistence type="inferred from homology"/>
<dbReference type="SUPFAM" id="SSF56796">
    <property type="entry name" value="Dehydroquinate synthase-like"/>
    <property type="match status" value="1"/>
</dbReference>
<comment type="similarity">
    <text evidence="16">Belongs to the sugar phosphate cyclases superfamily. Dehydroquinate synthase family.</text>
</comment>
<dbReference type="InterPro" id="IPR027417">
    <property type="entry name" value="P-loop_NTPase"/>
</dbReference>
<keyword evidence="15" id="KW-0067">ATP-binding</keyword>
<evidence type="ECO:0000256" key="8">
    <source>
        <dbReference type="ARBA" id="ARBA00022723"/>
    </source>
</evidence>
<dbReference type="NCBIfam" id="TIGR01357">
    <property type="entry name" value="aroB"/>
    <property type="match status" value="1"/>
</dbReference>
<evidence type="ECO:0000256" key="12">
    <source>
        <dbReference type="ARBA" id="ARBA00023141"/>
    </source>
</evidence>
<dbReference type="OrthoDB" id="9806583at2"/>
<evidence type="ECO:0000256" key="16">
    <source>
        <dbReference type="HAMAP-Rule" id="MF_00110"/>
    </source>
</evidence>
<dbReference type="GO" id="GO:0005737">
    <property type="term" value="C:cytoplasm"/>
    <property type="evidence" value="ECO:0007669"/>
    <property type="project" value="UniProtKB-SubCell"/>
</dbReference>
<keyword evidence="7 16" id="KW-0028">Amino-acid biosynthesis</keyword>
<evidence type="ECO:0000256" key="4">
    <source>
        <dbReference type="ARBA" id="ARBA00003485"/>
    </source>
</evidence>
<dbReference type="HOGENOM" id="CLU_001201_5_1_5"/>
<evidence type="ECO:0000256" key="9">
    <source>
        <dbReference type="ARBA" id="ARBA00022741"/>
    </source>
</evidence>
<dbReference type="UniPathway" id="UPA00053">
    <property type="reaction ID" value="UER00085"/>
</dbReference>
<dbReference type="Pfam" id="PF01761">
    <property type="entry name" value="DHQ_synthase"/>
    <property type="match status" value="1"/>
</dbReference>
<evidence type="ECO:0000256" key="11">
    <source>
        <dbReference type="ARBA" id="ARBA00023027"/>
    </source>
</evidence>
<dbReference type="KEGG" id="hdn:Hden_3170"/>
<reference evidence="20" key="1">
    <citation type="journal article" date="2011" name="J. Bacteriol.">
        <title>Genome sequences of eight morphologically diverse alphaproteobacteria.</title>
        <authorList>
            <consortium name="US DOE Joint Genome Institute"/>
            <person name="Brown P.J."/>
            <person name="Kysela D.T."/>
            <person name="Buechlein A."/>
            <person name="Hemmerich C."/>
            <person name="Brun Y.V."/>
        </authorList>
    </citation>
    <scope>NUCLEOTIDE SEQUENCE [LARGE SCALE GENOMIC DNA]</scope>
    <source>
        <strain evidence="20">ATCC 51888 / DSM 1869 / NCIB 11706 / TK 0415</strain>
    </source>
</reference>
<dbReference type="InterPro" id="IPR016037">
    <property type="entry name" value="DHQ_synth_AroB"/>
</dbReference>
<gene>
    <name evidence="16" type="primary">aroB</name>
    <name evidence="15" type="synonym">aroK</name>
    <name evidence="19" type="ordered locus">Hden_3170</name>
</gene>
<keyword evidence="13 16" id="KW-0456">Lyase</keyword>
<sequence length="564" mass="60781">MTESEAIDTAKKRLGKRSIVLVGLMGCGKSSIGKRLAARLGLPFIDADEEIERAAAKTINEIFADHGEAHFRDGERKVISRLLSNGPQVLATGGGAYMHPETRQRIRENGVSIWLRADLPVLMRRVMKRDTRPLLREGNPEATMRKLIEARYPIYAEADMTVDSRDEPHDLAVNEIVNRLATSSAVPTGPVQPPSPSRSVRIELGDRAYDVLIASGLLSDTGALIKSRLGAVKCGVVTDENVARHHLATLEESLKSEGLFAGSIVMTPGEGTKNFRDLATLSERLLELGLERGDLVVPLGGGVIGDLAGFAAGILRRGIRFVQIPTSLLAQVDSSVGGKTGINTPQGKNLIGVFHQPSLVIADTSVLTTLPPRQMRAGYAEVAKYGLLGDAKFFSWLENNWQGVFGNNGPALTKAIETSVAAKAAIVARDETETGDRALLNLGHTFGHAFEAWTGYSDKLLHGEGISIGMCLAFRLSEELGLCPAGNADRVTAHFKAIGLPTRIADIPQTGADVDELWRLMGQDKKVRGGKLAFILVRAIGDAFVSRDVPPDTVKAFLKREIAR</sequence>
<keyword evidence="6 16" id="KW-0963">Cytoplasm</keyword>
<dbReference type="NCBIfam" id="NF010552">
    <property type="entry name" value="PRK13946.1"/>
    <property type="match status" value="1"/>
</dbReference>
<organism evidence="19 20">
    <name type="scientific">Hyphomicrobium denitrificans (strain ATCC 51888 / DSM 1869 / NCIMB 11706 / TK 0415)</name>
    <dbReference type="NCBI Taxonomy" id="582899"/>
    <lineage>
        <taxon>Bacteria</taxon>
        <taxon>Pseudomonadati</taxon>
        <taxon>Pseudomonadota</taxon>
        <taxon>Alphaproteobacteria</taxon>
        <taxon>Hyphomicrobiales</taxon>
        <taxon>Hyphomicrobiaceae</taxon>
        <taxon>Hyphomicrobium</taxon>
    </lineage>
</organism>
<dbReference type="PANTHER" id="PTHR43622">
    <property type="entry name" value="3-DEHYDROQUINATE SYNTHASE"/>
    <property type="match status" value="1"/>
</dbReference>
<comment type="similarity">
    <text evidence="15">Belongs to the shikimate kinase family.</text>
</comment>
<comment type="cofactor">
    <cofactor evidence="16">
        <name>Co(2+)</name>
        <dbReference type="ChEBI" id="CHEBI:48828"/>
    </cofactor>
    <cofactor evidence="16">
        <name>Zn(2+)</name>
        <dbReference type="ChEBI" id="CHEBI:29105"/>
    </cofactor>
    <text evidence="16">Binds 1 divalent metal cation per subunit. Can use either Co(2+) or Zn(2+).</text>
</comment>
<dbReference type="GO" id="GO:0005524">
    <property type="term" value="F:ATP binding"/>
    <property type="evidence" value="ECO:0007669"/>
    <property type="project" value="UniProtKB-UniRule"/>
</dbReference>
<evidence type="ECO:0000256" key="2">
    <source>
        <dbReference type="ARBA" id="ARBA00001911"/>
    </source>
</evidence>
<dbReference type="CDD" id="cd08195">
    <property type="entry name" value="DHQS"/>
    <property type="match status" value="1"/>
</dbReference>
<evidence type="ECO:0000256" key="1">
    <source>
        <dbReference type="ARBA" id="ARBA00001393"/>
    </source>
</evidence>
<keyword evidence="15" id="KW-0808">Transferase</keyword>
<comment type="cofactor">
    <cofactor evidence="15">
        <name>Mg(2+)</name>
        <dbReference type="ChEBI" id="CHEBI:18420"/>
    </cofactor>
    <text evidence="15">Binds 1 Mg(2+) ion per subunit.</text>
</comment>
<feature type="binding site" evidence="15">
    <location>
        <begin position="26"/>
        <end position="31"/>
    </location>
    <ligand>
        <name>ATP</name>
        <dbReference type="ChEBI" id="CHEBI:30616"/>
    </ligand>
</feature>
<keyword evidence="15" id="KW-0460">Magnesium</keyword>
<feature type="binding site" evidence="15">
    <location>
        <position position="48"/>
    </location>
    <ligand>
        <name>substrate</name>
    </ligand>
</feature>
<keyword evidence="10 16" id="KW-0862">Zinc</keyword>
<dbReference type="CDD" id="cd00464">
    <property type="entry name" value="SK"/>
    <property type="match status" value="1"/>
</dbReference>
<dbReference type="SUPFAM" id="SSF52540">
    <property type="entry name" value="P-loop containing nucleoside triphosphate hydrolases"/>
    <property type="match status" value="1"/>
</dbReference>
<evidence type="ECO:0000259" key="18">
    <source>
        <dbReference type="Pfam" id="PF24621"/>
    </source>
</evidence>
<feature type="binding site" evidence="16">
    <location>
        <position position="381"/>
    </location>
    <ligand>
        <name>Zn(2+)</name>
        <dbReference type="ChEBI" id="CHEBI:29105"/>
    </ligand>
</feature>
<dbReference type="InterPro" id="IPR030960">
    <property type="entry name" value="DHQS/DOIS_N"/>
</dbReference>
<dbReference type="eggNOG" id="COG0703">
    <property type="taxonomic scope" value="Bacteria"/>
</dbReference>
<dbReference type="GO" id="GO:0000287">
    <property type="term" value="F:magnesium ion binding"/>
    <property type="evidence" value="ECO:0007669"/>
    <property type="project" value="UniProtKB-UniRule"/>
</dbReference>
<name>D8JW86_HYPDA</name>
<dbReference type="GO" id="GO:0003856">
    <property type="term" value="F:3-dehydroquinate synthase activity"/>
    <property type="evidence" value="ECO:0007669"/>
    <property type="project" value="UniProtKB-UniRule"/>
</dbReference>
<dbReference type="InterPro" id="IPR031322">
    <property type="entry name" value="Shikimate/glucono_kinase"/>
</dbReference>
<dbReference type="eggNOG" id="COG0337">
    <property type="taxonomic scope" value="Bacteria"/>
</dbReference>
<dbReference type="InterPro" id="IPR056179">
    <property type="entry name" value="DHQS_C"/>
</dbReference>
<dbReference type="InterPro" id="IPR050071">
    <property type="entry name" value="Dehydroquinate_synthase"/>
</dbReference>
<feature type="binding site" evidence="15">
    <location>
        <position position="132"/>
    </location>
    <ligand>
        <name>ATP</name>
        <dbReference type="ChEBI" id="CHEBI:30616"/>
    </ligand>
</feature>
<dbReference type="STRING" id="582899.Hden_3170"/>
<evidence type="ECO:0000256" key="7">
    <source>
        <dbReference type="ARBA" id="ARBA00022605"/>
    </source>
</evidence>
<feature type="binding site" evidence="16">
    <location>
        <begin position="326"/>
        <end position="327"/>
    </location>
    <ligand>
        <name>NAD(+)</name>
        <dbReference type="ChEBI" id="CHEBI:57540"/>
    </ligand>
</feature>
<dbReference type="FunFam" id="3.40.50.1970:FF:000007">
    <property type="entry name" value="Pentafunctional AROM polypeptide"/>
    <property type="match status" value="1"/>
</dbReference>
<feature type="domain" description="3-dehydroquinate synthase N-terminal" evidence="17">
    <location>
        <begin position="264"/>
        <end position="376"/>
    </location>
</feature>
<comment type="function">
    <text evidence="15">Catalyzes the specific phosphorylation of the 3-hydroxyl group of shikimic acid using ATP as a cosubstrate.</text>
</comment>
<evidence type="ECO:0000256" key="13">
    <source>
        <dbReference type="ARBA" id="ARBA00023239"/>
    </source>
</evidence>
<evidence type="ECO:0000313" key="20">
    <source>
        <dbReference type="Proteomes" id="UP000002033"/>
    </source>
</evidence>
<dbReference type="EC" id="4.2.3.4" evidence="16"/>
<feature type="binding site" evidence="16">
    <location>
        <begin position="302"/>
        <end position="306"/>
    </location>
    <ligand>
        <name>NAD(+)</name>
        <dbReference type="ChEBI" id="CHEBI:57540"/>
    </ligand>
</feature>
<dbReference type="Gene3D" id="3.40.50.1970">
    <property type="match status" value="1"/>
</dbReference>
<evidence type="ECO:0000259" key="17">
    <source>
        <dbReference type="Pfam" id="PF01761"/>
    </source>
</evidence>
<dbReference type="Pfam" id="PF24621">
    <property type="entry name" value="DHQS_C"/>
    <property type="match status" value="1"/>
</dbReference>
<dbReference type="GO" id="GO:0004765">
    <property type="term" value="F:shikimate kinase activity"/>
    <property type="evidence" value="ECO:0007669"/>
    <property type="project" value="UniProtKB-UniRule"/>
</dbReference>
<evidence type="ECO:0000313" key="19">
    <source>
        <dbReference type="EMBL" id="ADJ24965.1"/>
    </source>
</evidence>
<dbReference type="EC" id="2.7.1.71" evidence="15"/>
<dbReference type="Gene3D" id="3.40.50.300">
    <property type="entry name" value="P-loop containing nucleotide triphosphate hydrolases"/>
    <property type="match status" value="1"/>
</dbReference>
<dbReference type="PANTHER" id="PTHR43622:SF7">
    <property type="entry name" value="3-DEHYDROQUINATE SYNTHASE, CHLOROPLASTIC"/>
    <property type="match status" value="1"/>
</dbReference>
<evidence type="ECO:0000256" key="5">
    <source>
        <dbReference type="ARBA" id="ARBA00004661"/>
    </source>
</evidence>
<dbReference type="HAMAP" id="MF_00109">
    <property type="entry name" value="Shikimate_kinase"/>
    <property type="match status" value="1"/>
</dbReference>
<dbReference type="Pfam" id="PF01202">
    <property type="entry name" value="SKI"/>
    <property type="match status" value="1"/>
</dbReference>
<feature type="binding site" evidence="15">
    <location>
        <position position="30"/>
    </location>
    <ligand>
        <name>Mg(2+)</name>
        <dbReference type="ChEBI" id="CHEBI:18420"/>
    </ligand>
</feature>
<feature type="binding site" evidence="16">
    <location>
        <position position="348"/>
    </location>
    <ligand>
        <name>NAD(+)</name>
        <dbReference type="ChEBI" id="CHEBI:57540"/>
    </ligand>
</feature>
<dbReference type="EMBL" id="CP002083">
    <property type="protein sequence ID" value="ADJ24965.1"/>
    <property type="molecule type" value="Genomic_DNA"/>
</dbReference>
<keyword evidence="15" id="KW-0418">Kinase</keyword>
<keyword evidence="8 16" id="KW-0479">Metal-binding</keyword>
<keyword evidence="14" id="KW-0511">Multifunctional enzyme</keyword>
<feature type="binding site" evidence="15">
    <location>
        <position position="72"/>
    </location>
    <ligand>
        <name>substrate</name>
    </ligand>
</feature>
<dbReference type="GO" id="GO:0009073">
    <property type="term" value="P:aromatic amino acid family biosynthetic process"/>
    <property type="evidence" value="ECO:0007669"/>
    <property type="project" value="UniProtKB-KW"/>
</dbReference>
<feature type="binding site" evidence="15">
    <location>
        <position position="151"/>
    </location>
    <ligand>
        <name>substrate</name>
    </ligand>
</feature>
<evidence type="ECO:0000256" key="6">
    <source>
        <dbReference type="ARBA" id="ARBA00022490"/>
    </source>
</evidence>
<feature type="binding site" evidence="16">
    <location>
        <position position="339"/>
    </location>
    <ligand>
        <name>NAD(+)</name>
        <dbReference type="ChEBI" id="CHEBI:57540"/>
    </ligand>
</feature>
<keyword evidence="20" id="KW-1185">Reference proteome</keyword>
<comment type="catalytic activity">
    <reaction evidence="1 16">
        <text>7-phospho-2-dehydro-3-deoxy-D-arabino-heptonate = 3-dehydroquinate + phosphate</text>
        <dbReference type="Rhea" id="RHEA:21968"/>
        <dbReference type="ChEBI" id="CHEBI:32364"/>
        <dbReference type="ChEBI" id="CHEBI:43474"/>
        <dbReference type="ChEBI" id="CHEBI:58394"/>
        <dbReference type="EC" id="4.2.3.4"/>
    </reaction>
</comment>
<dbReference type="Proteomes" id="UP000002033">
    <property type="component" value="Chromosome"/>
</dbReference>
<keyword evidence="9 16" id="KW-0547">Nucleotide-binding</keyword>
<feature type="binding site" evidence="16">
    <location>
        <position position="444"/>
    </location>
    <ligand>
        <name>Zn(2+)</name>
        <dbReference type="ChEBI" id="CHEBI:29105"/>
    </ligand>
</feature>
<comment type="cofactor">
    <cofactor evidence="2 16">
        <name>NAD(+)</name>
        <dbReference type="ChEBI" id="CHEBI:57540"/>
    </cofactor>
</comment>
<dbReference type="HAMAP" id="MF_00110">
    <property type="entry name" value="DHQ_synthase"/>
    <property type="match status" value="1"/>
</dbReference>
<comment type="pathway">
    <text evidence="5 16">Metabolic intermediate biosynthesis; chorismate biosynthesis; chorismate from D-erythrose 4-phosphate and phosphoenolpyruvate: step 2/7.</text>
</comment>
<dbReference type="RefSeq" id="WP_013217124.1">
    <property type="nucleotide sequence ID" value="NC_014313.1"/>
</dbReference>
<dbReference type="AlphaFoldDB" id="D8JW86"/>
<evidence type="ECO:0000256" key="14">
    <source>
        <dbReference type="ARBA" id="ARBA00023268"/>
    </source>
</evidence>
<comment type="subunit">
    <text evidence="15">Monomer.</text>
</comment>
<evidence type="ECO:0000256" key="3">
    <source>
        <dbReference type="ARBA" id="ARBA00001947"/>
    </source>
</evidence>
<keyword evidence="12 16" id="KW-0057">Aromatic amino acid biosynthesis</keyword>
<comment type="cofactor">
    <cofactor evidence="3">
        <name>Zn(2+)</name>
        <dbReference type="ChEBI" id="CHEBI:29105"/>
    </cofactor>
</comment>
<feature type="binding site" evidence="15">
    <location>
        <position position="94"/>
    </location>
    <ligand>
        <name>substrate</name>
    </ligand>
</feature>
<comment type="pathway">
    <text evidence="15">Metabolic intermediate biosynthesis; chorismate biosynthesis; chorismate from D-erythrose 4-phosphate and phosphoenolpyruvate: step 5/7.</text>
</comment>
<comment type="caution">
    <text evidence="16">Lacks conserved residue(s) required for the propagation of feature annotation.</text>
</comment>
<evidence type="ECO:0000256" key="15">
    <source>
        <dbReference type="HAMAP-Rule" id="MF_00109"/>
    </source>
</evidence>
<evidence type="ECO:0000256" key="10">
    <source>
        <dbReference type="ARBA" id="ARBA00022833"/>
    </source>
</evidence>